<name>A0A100XXN1_9EURY</name>
<evidence type="ECO:0000313" key="3">
    <source>
        <dbReference type="Proteomes" id="UP000053462"/>
    </source>
</evidence>
<keyword evidence="1" id="KW-0472">Membrane</keyword>
<keyword evidence="1" id="KW-1133">Transmembrane helix</keyword>
<sequence>MKNRDVNWTVRFRSNLMRAVPSSLILSLIFGTVGDDAKVVEFALGYEFLFGIFWFLYTASTVDKLSRRKECLPLRELKYRVALIDIMWLTFFF</sequence>
<dbReference type="Proteomes" id="UP000053462">
    <property type="component" value="Unassembled WGS sequence"/>
</dbReference>
<dbReference type="AlphaFoldDB" id="A0A100XXN1"/>
<evidence type="ECO:0000313" key="2">
    <source>
        <dbReference type="EMBL" id="KUH33288.1"/>
    </source>
</evidence>
<organism evidence="2 3">
    <name type="scientific">Thermococcus celericrescens</name>
    <dbReference type="NCBI Taxonomy" id="227598"/>
    <lineage>
        <taxon>Archaea</taxon>
        <taxon>Methanobacteriati</taxon>
        <taxon>Methanobacteriota</taxon>
        <taxon>Thermococci</taxon>
        <taxon>Thermococcales</taxon>
        <taxon>Thermococcaceae</taxon>
        <taxon>Thermococcus</taxon>
    </lineage>
</organism>
<keyword evidence="1" id="KW-0812">Transmembrane</keyword>
<reference evidence="2 3" key="1">
    <citation type="submission" date="2015-10" db="EMBL/GenBank/DDBJ databases">
        <title>Draft genome sequence of Thermococcus celericrescens strain DSM 17994.</title>
        <authorList>
            <person name="Hong S.-J."/>
            <person name="Park C.-E."/>
            <person name="Shin J.-H."/>
        </authorList>
    </citation>
    <scope>NUCLEOTIDE SEQUENCE [LARGE SCALE GENOMIC DNA]</scope>
    <source>
        <strain evidence="2 3">DSM 17994</strain>
    </source>
</reference>
<dbReference type="EMBL" id="LLYW01000022">
    <property type="protein sequence ID" value="KUH33288.1"/>
    <property type="molecule type" value="Genomic_DNA"/>
</dbReference>
<proteinExistence type="predicted"/>
<gene>
    <name evidence="2" type="ORF">APY94_06440</name>
</gene>
<feature type="transmembrane region" description="Helical" evidence="1">
    <location>
        <begin position="44"/>
        <end position="62"/>
    </location>
</feature>
<comment type="caution">
    <text evidence="2">The sequence shown here is derived from an EMBL/GenBank/DDBJ whole genome shotgun (WGS) entry which is preliminary data.</text>
</comment>
<evidence type="ECO:0000256" key="1">
    <source>
        <dbReference type="SAM" id="Phobius"/>
    </source>
</evidence>
<protein>
    <submittedName>
        <fullName evidence="2">Uncharacterized protein</fullName>
    </submittedName>
</protein>
<keyword evidence="3" id="KW-1185">Reference proteome</keyword>
<accession>A0A100XXN1</accession>